<organism evidence="2 3">
    <name type="scientific">Flavobacterium psychroterrae</name>
    <dbReference type="NCBI Taxonomy" id="2133767"/>
    <lineage>
        <taxon>Bacteria</taxon>
        <taxon>Pseudomonadati</taxon>
        <taxon>Bacteroidota</taxon>
        <taxon>Flavobacteriia</taxon>
        <taxon>Flavobacteriales</taxon>
        <taxon>Flavobacteriaceae</taxon>
        <taxon>Flavobacterium</taxon>
    </lineage>
</organism>
<dbReference type="Proteomes" id="UP000722625">
    <property type="component" value="Unassembled WGS sequence"/>
</dbReference>
<comment type="caution">
    <text evidence="2">The sequence shown here is derived from an EMBL/GenBank/DDBJ whole genome shotgun (WGS) entry which is preliminary data.</text>
</comment>
<keyword evidence="3" id="KW-1185">Reference proteome</keyword>
<name>A0ABS5PI68_9FLAO</name>
<keyword evidence="1" id="KW-0732">Signal</keyword>
<dbReference type="RefSeq" id="WP_213305722.1">
    <property type="nucleotide sequence ID" value="NZ_JAGYVZ010000024.1"/>
</dbReference>
<protein>
    <submittedName>
        <fullName evidence="2">Uncharacterized protein</fullName>
    </submittedName>
</protein>
<feature type="signal peptide" evidence="1">
    <location>
        <begin position="1"/>
        <end position="21"/>
    </location>
</feature>
<evidence type="ECO:0000313" key="2">
    <source>
        <dbReference type="EMBL" id="MBS7233391.1"/>
    </source>
</evidence>
<accession>A0ABS5PI68</accession>
<gene>
    <name evidence="2" type="ORF">KHA90_20445</name>
</gene>
<evidence type="ECO:0000313" key="3">
    <source>
        <dbReference type="Proteomes" id="UP000722625"/>
    </source>
</evidence>
<feature type="chain" id="PRO_5045128442" evidence="1">
    <location>
        <begin position="22"/>
        <end position="129"/>
    </location>
</feature>
<reference evidence="2 3" key="1">
    <citation type="journal article" date="2018" name="Int. J. Syst. Evol. Microbiol.">
        <title>Flavobacterium chryseum sp. nov. and Flavobacterium psychroterrae sp. nov., novel environmental bacteria isolated from Antarctica.</title>
        <authorList>
            <person name="Kralova S."/>
            <person name="Svec P."/>
            <person name="Busse H.J."/>
            <person name="Stankova E."/>
            <person name="Vaczi P."/>
            <person name="Sedlacek I."/>
        </authorList>
    </citation>
    <scope>NUCLEOTIDE SEQUENCE [LARGE SCALE GENOMIC DNA]</scope>
    <source>
        <strain evidence="2 3">CCM 8827</strain>
    </source>
</reference>
<dbReference type="EMBL" id="JAGYVZ010000024">
    <property type="protein sequence ID" value="MBS7233391.1"/>
    <property type="molecule type" value="Genomic_DNA"/>
</dbReference>
<proteinExistence type="predicted"/>
<evidence type="ECO:0000256" key="1">
    <source>
        <dbReference type="SAM" id="SignalP"/>
    </source>
</evidence>
<sequence>MYNKINLAVLLTLVFTASVFAKKDNANVLSRSSKTIHKMEKETKINPKKFFPQETLALFTERINKITPESQRVWGTMSPDQMLHHLNLACGSSMGYFNLPDESSFMTRTMGKWFLVSWKPTMPKGLKNL</sequence>